<protein>
    <submittedName>
        <fullName evidence="1">Uncharacterized protein</fullName>
    </submittedName>
</protein>
<sequence>MEYDIMNNNIEENITISKKDVDGIIMILSCHKHKNTRLKEFSLNKTNYNNWEVIYVIGDLFLKQNYILDGNYLYVRCEDSYLHLLKKLILAIKSVKELFNIKEGILRCGDDLIFNENNLIKFTKSKKFDYFGQSPLKKSYKCVDKNSLKRIIDDPFMLFYYNNHKEDFSNPLHGMNNINIPTLSKYTKRPNIYGAAGVIFYLSNKSCDIAIRHMENIDFNILAYDKFTKSYPYTIEDCGISFIMYYNNIEYTDCQFFYDNSHINTIAIHTNKYK</sequence>
<evidence type="ECO:0000313" key="1">
    <source>
        <dbReference type="EMBL" id="QHT33461.1"/>
    </source>
</evidence>
<name>A0A6C0EXM4_9ZZZZ</name>
<dbReference type="AlphaFoldDB" id="A0A6C0EXM4"/>
<reference evidence="1" key="1">
    <citation type="journal article" date="2020" name="Nature">
        <title>Giant virus diversity and host interactions through global metagenomics.</title>
        <authorList>
            <person name="Schulz F."/>
            <person name="Roux S."/>
            <person name="Paez-Espino D."/>
            <person name="Jungbluth S."/>
            <person name="Walsh D.A."/>
            <person name="Denef V.J."/>
            <person name="McMahon K.D."/>
            <person name="Konstantinidis K.T."/>
            <person name="Eloe-Fadrosh E.A."/>
            <person name="Kyrpides N.C."/>
            <person name="Woyke T."/>
        </authorList>
    </citation>
    <scope>NUCLEOTIDE SEQUENCE</scope>
    <source>
        <strain evidence="1">GVMAG-M-3300009161-36</strain>
    </source>
</reference>
<accession>A0A6C0EXM4</accession>
<dbReference type="EMBL" id="MN738968">
    <property type="protein sequence ID" value="QHT33461.1"/>
    <property type="molecule type" value="Genomic_DNA"/>
</dbReference>
<organism evidence="1">
    <name type="scientific">viral metagenome</name>
    <dbReference type="NCBI Taxonomy" id="1070528"/>
    <lineage>
        <taxon>unclassified sequences</taxon>
        <taxon>metagenomes</taxon>
        <taxon>organismal metagenomes</taxon>
    </lineage>
</organism>
<proteinExistence type="predicted"/>